<evidence type="ECO:0000256" key="1">
    <source>
        <dbReference type="ARBA" id="ARBA00022801"/>
    </source>
</evidence>
<feature type="compositionally biased region" description="Polar residues" evidence="2">
    <location>
        <begin position="56"/>
        <end position="66"/>
    </location>
</feature>
<feature type="region of interest" description="Disordered" evidence="2">
    <location>
        <begin position="48"/>
        <end position="82"/>
    </location>
</feature>
<dbReference type="PANTHER" id="PTHR30404">
    <property type="entry name" value="N-ACETYLMURAMOYL-L-ALANINE AMIDASE"/>
    <property type="match status" value="1"/>
</dbReference>
<evidence type="ECO:0000259" key="4">
    <source>
        <dbReference type="SMART" id="SM00646"/>
    </source>
</evidence>
<evidence type="ECO:0000256" key="2">
    <source>
        <dbReference type="SAM" id="MobiDB-lite"/>
    </source>
</evidence>
<dbReference type="SUPFAM" id="SSF53187">
    <property type="entry name" value="Zn-dependent exopeptidases"/>
    <property type="match status" value="1"/>
</dbReference>
<evidence type="ECO:0000256" key="3">
    <source>
        <dbReference type="SAM" id="SignalP"/>
    </source>
</evidence>
<sequence>MKNSLVRAGLGATVVALATQFAVAFPAVGHADPAPGDSSTRLAGKTVFLDPGHQGTGHNENLSRQVSDGRGGTKDCQTTGMTTVNGVPEHTITWQVAQLVKTSLESLGARVVLSRQDDTGWGGCVDDRARAANDSHADVAVSIHADGGPAEGRGFHLIVPELPIPDPVADAVQSGPGRAASASVRDAYLKYGSAPANYLATDNGLQTRADVAGPALTQVPDVFVEMGNGANPEDAKLLESGEGQLAHAVAITTGIVAFLFGTAVVPTSAPAQAVAPAAAMTSPAAPADGDGLMATLTGLLEPLLQTLGIDAAHGADPVTAVTIDGLARELVGIARTNGVGTIATAER</sequence>
<dbReference type="RefSeq" id="WP_083529831.1">
    <property type="nucleotide sequence ID" value="NZ_CBCRUZ010000002.1"/>
</dbReference>
<dbReference type="EMBL" id="CP079105">
    <property type="protein sequence ID" value="QXQ12810.1"/>
    <property type="molecule type" value="Genomic_DNA"/>
</dbReference>
<dbReference type="SMART" id="SM00646">
    <property type="entry name" value="Ami_3"/>
    <property type="match status" value="1"/>
</dbReference>
<feature type="domain" description="MurNAc-LAA" evidence="4">
    <location>
        <begin position="129"/>
        <end position="256"/>
    </location>
</feature>
<dbReference type="InterPro" id="IPR002508">
    <property type="entry name" value="MurNAc-LAA_cat"/>
</dbReference>
<organism evidence="5 6">
    <name type="scientific">Skermania pinensis</name>
    <dbReference type="NCBI Taxonomy" id="39122"/>
    <lineage>
        <taxon>Bacteria</taxon>
        <taxon>Bacillati</taxon>
        <taxon>Actinomycetota</taxon>
        <taxon>Actinomycetes</taxon>
        <taxon>Mycobacteriales</taxon>
        <taxon>Gordoniaceae</taxon>
        <taxon>Skermania</taxon>
    </lineage>
</organism>
<dbReference type="PANTHER" id="PTHR30404:SF0">
    <property type="entry name" value="N-ACETYLMURAMOYL-L-ALANINE AMIDASE AMIC"/>
    <property type="match status" value="1"/>
</dbReference>
<dbReference type="CDD" id="cd02696">
    <property type="entry name" value="MurNAc-LAA"/>
    <property type="match status" value="1"/>
</dbReference>
<feature type="signal peptide" evidence="3">
    <location>
        <begin position="1"/>
        <end position="24"/>
    </location>
</feature>
<name>A0ABX8S8I1_9ACTN</name>
<evidence type="ECO:0000313" key="5">
    <source>
        <dbReference type="EMBL" id="QXQ12810.1"/>
    </source>
</evidence>
<dbReference type="Proteomes" id="UP000887023">
    <property type="component" value="Chromosome"/>
</dbReference>
<dbReference type="Pfam" id="PF01520">
    <property type="entry name" value="Amidase_3"/>
    <property type="match status" value="1"/>
</dbReference>
<proteinExistence type="predicted"/>
<evidence type="ECO:0000313" key="6">
    <source>
        <dbReference type="Proteomes" id="UP000887023"/>
    </source>
</evidence>
<accession>A0ABX8S8I1</accession>
<gene>
    <name evidence="5" type="ORF">KV203_12820</name>
</gene>
<reference evidence="5" key="1">
    <citation type="submission" date="2021-07" db="EMBL/GenBank/DDBJ databases">
        <title>Candidatus Kaistella beijingensis sp. nov. isolated from a municipal wastewater treatment plant is involved in sludge foaming.</title>
        <authorList>
            <person name="Song Y."/>
            <person name="Liu S.-J."/>
        </authorList>
    </citation>
    <scope>NUCLEOTIDE SEQUENCE</scope>
    <source>
        <strain evidence="5">DSM 43998</strain>
    </source>
</reference>
<feature type="chain" id="PRO_5045895140" evidence="3">
    <location>
        <begin position="25"/>
        <end position="347"/>
    </location>
</feature>
<protein>
    <submittedName>
        <fullName evidence="5">N-acetylmuramoyl-L-alanine amidase</fullName>
    </submittedName>
</protein>
<keyword evidence="6" id="KW-1185">Reference proteome</keyword>
<keyword evidence="1" id="KW-0378">Hydrolase</keyword>
<keyword evidence="3" id="KW-0732">Signal</keyword>
<dbReference type="InterPro" id="IPR050695">
    <property type="entry name" value="N-acetylmuramoyl_amidase_3"/>
</dbReference>
<dbReference type="Gene3D" id="3.40.630.40">
    <property type="entry name" value="Zn-dependent exopeptidases"/>
    <property type="match status" value="1"/>
</dbReference>